<evidence type="ECO:0000313" key="5">
    <source>
        <dbReference type="Proteomes" id="UP000799772"/>
    </source>
</evidence>
<dbReference type="Pfam" id="PF03972">
    <property type="entry name" value="MmgE_PrpD_N"/>
    <property type="match status" value="1"/>
</dbReference>
<dbReference type="Pfam" id="PF19305">
    <property type="entry name" value="MmgE_PrpD_C"/>
    <property type="match status" value="1"/>
</dbReference>
<dbReference type="AlphaFoldDB" id="A0A9P4I9V5"/>
<keyword evidence="5" id="KW-1185">Reference proteome</keyword>
<organism evidence="4 5">
    <name type="scientific">Rhizodiscina lignyota</name>
    <dbReference type="NCBI Taxonomy" id="1504668"/>
    <lineage>
        <taxon>Eukaryota</taxon>
        <taxon>Fungi</taxon>
        <taxon>Dikarya</taxon>
        <taxon>Ascomycota</taxon>
        <taxon>Pezizomycotina</taxon>
        <taxon>Dothideomycetes</taxon>
        <taxon>Pleosporomycetidae</taxon>
        <taxon>Aulographales</taxon>
        <taxon>Rhizodiscinaceae</taxon>
        <taxon>Rhizodiscina</taxon>
    </lineage>
</organism>
<dbReference type="SUPFAM" id="SSF103378">
    <property type="entry name" value="2-methylcitrate dehydratase PrpD"/>
    <property type="match status" value="1"/>
</dbReference>
<feature type="domain" description="MmgE/PrpD N-terminal" evidence="2">
    <location>
        <begin position="26"/>
        <end position="270"/>
    </location>
</feature>
<comment type="similarity">
    <text evidence="1">Belongs to the PrpD family.</text>
</comment>
<dbReference type="PANTHER" id="PTHR16943">
    <property type="entry name" value="2-METHYLCITRATE DEHYDRATASE-RELATED"/>
    <property type="match status" value="1"/>
</dbReference>
<evidence type="ECO:0000259" key="2">
    <source>
        <dbReference type="Pfam" id="PF03972"/>
    </source>
</evidence>
<dbReference type="EMBL" id="ML978130">
    <property type="protein sequence ID" value="KAF2096123.1"/>
    <property type="molecule type" value="Genomic_DNA"/>
</dbReference>
<proteinExistence type="inferred from homology"/>
<dbReference type="InterPro" id="IPR005656">
    <property type="entry name" value="MmgE_PrpD"/>
</dbReference>
<dbReference type="PANTHER" id="PTHR16943:SF8">
    <property type="entry name" value="2-METHYLCITRATE DEHYDRATASE"/>
    <property type="match status" value="1"/>
</dbReference>
<name>A0A9P4I9V5_9PEZI</name>
<accession>A0A9P4I9V5</accession>
<evidence type="ECO:0000313" key="4">
    <source>
        <dbReference type="EMBL" id="KAF2096123.1"/>
    </source>
</evidence>
<feature type="domain" description="MmgE/PrpD C-terminal" evidence="3">
    <location>
        <begin position="294"/>
        <end position="463"/>
    </location>
</feature>
<comment type="caution">
    <text evidence="4">The sequence shown here is derived from an EMBL/GenBank/DDBJ whole genome shotgun (WGS) entry which is preliminary data.</text>
</comment>
<reference evidence="4" key="1">
    <citation type="journal article" date="2020" name="Stud. Mycol.">
        <title>101 Dothideomycetes genomes: a test case for predicting lifestyles and emergence of pathogens.</title>
        <authorList>
            <person name="Haridas S."/>
            <person name="Albert R."/>
            <person name="Binder M."/>
            <person name="Bloem J."/>
            <person name="Labutti K."/>
            <person name="Salamov A."/>
            <person name="Andreopoulos B."/>
            <person name="Baker S."/>
            <person name="Barry K."/>
            <person name="Bills G."/>
            <person name="Bluhm B."/>
            <person name="Cannon C."/>
            <person name="Castanera R."/>
            <person name="Culley D."/>
            <person name="Daum C."/>
            <person name="Ezra D."/>
            <person name="Gonzalez J."/>
            <person name="Henrissat B."/>
            <person name="Kuo A."/>
            <person name="Liang C."/>
            <person name="Lipzen A."/>
            <person name="Lutzoni F."/>
            <person name="Magnuson J."/>
            <person name="Mondo S."/>
            <person name="Nolan M."/>
            <person name="Ohm R."/>
            <person name="Pangilinan J."/>
            <person name="Park H.-J."/>
            <person name="Ramirez L."/>
            <person name="Alfaro M."/>
            <person name="Sun H."/>
            <person name="Tritt A."/>
            <person name="Yoshinaga Y."/>
            <person name="Zwiers L.-H."/>
            <person name="Turgeon B."/>
            <person name="Goodwin S."/>
            <person name="Spatafora J."/>
            <person name="Crous P."/>
            <person name="Grigoriev I."/>
        </authorList>
    </citation>
    <scope>NUCLEOTIDE SEQUENCE</scope>
    <source>
        <strain evidence="4">CBS 133067</strain>
    </source>
</reference>
<dbReference type="InterPro" id="IPR045337">
    <property type="entry name" value="MmgE_PrpD_C"/>
</dbReference>
<protein>
    <submittedName>
        <fullName evidence="4">2-methylcitrate dehydratase</fullName>
    </submittedName>
</protein>
<dbReference type="InterPro" id="IPR042183">
    <property type="entry name" value="MmgE/PrpD_sf_1"/>
</dbReference>
<evidence type="ECO:0000259" key="3">
    <source>
        <dbReference type="Pfam" id="PF19305"/>
    </source>
</evidence>
<gene>
    <name evidence="4" type="ORF">NA57DRAFT_43479</name>
</gene>
<dbReference type="InterPro" id="IPR036148">
    <property type="entry name" value="MmgE/PrpD_sf"/>
</dbReference>
<evidence type="ECO:0000256" key="1">
    <source>
        <dbReference type="ARBA" id="ARBA00006174"/>
    </source>
</evidence>
<dbReference type="InterPro" id="IPR045336">
    <property type="entry name" value="MmgE_PrpD_N"/>
</dbReference>
<sequence>MSGNQTSSANGEHTNGATTIPVTKILTEWVASAKPSLLTPELRSRLRDVIADFIAVSAGAASTVDSSGPIYKAIVAFSAGAKGPCTVMTKGNDRLPPQYAALLNACFGHSMDFDDTYAPGSLHAGVTVIATALAQAEVLGDSCSIEDFQVGIAVGYEIVCRLGRELGREAYARGFHNTSTCGIFGAVSTIAVMKHLDAKTIDMAFGIAGSKAAGSMQYLDNGSWNKRLHPAFAAHDAFMSVALAEAGVIGSTRSIEGTMGFLNGYSPRPNKDLVRLTSGLGTEWEFLKSALKPFPACRMTHVHIEMADNLAQKRKGENVKKVTIYLSAPNMSLVGEPTPNKIHPENVIDGQFSAYYQYANSYIYGSQCGMATYEASRLKDKDIHNLCAKTTCVVDPKIPDFGSRVLVEYDNGDMAEDYMEFPLGEPEHPYTVEQAHKKFDSLLKPVYGDKQAAAIWDAVEKLDGSSGGVKQLMSLLA</sequence>
<dbReference type="OrthoDB" id="10267976at2759"/>
<dbReference type="Gene3D" id="1.10.4100.10">
    <property type="entry name" value="2-methylcitrate dehydratase PrpD"/>
    <property type="match status" value="1"/>
</dbReference>
<dbReference type="GO" id="GO:0016829">
    <property type="term" value="F:lyase activity"/>
    <property type="evidence" value="ECO:0007669"/>
    <property type="project" value="InterPro"/>
</dbReference>
<dbReference type="Proteomes" id="UP000799772">
    <property type="component" value="Unassembled WGS sequence"/>
</dbReference>